<protein>
    <submittedName>
        <fullName evidence="1">Uncharacterized protein</fullName>
    </submittedName>
</protein>
<keyword evidence="2" id="KW-1185">Reference proteome</keyword>
<proteinExistence type="predicted"/>
<reference evidence="1" key="1">
    <citation type="submission" date="2021-06" db="EMBL/GenBank/DDBJ databases">
        <title>Parelaphostrongylus tenuis whole genome reference sequence.</title>
        <authorList>
            <person name="Garwood T.J."/>
            <person name="Larsen P.A."/>
            <person name="Fountain-Jones N.M."/>
            <person name="Garbe J.R."/>
            <person name="Macchietto M.G."/>
            <person name="Kania S.A."/>
            <person name="Gerhold R.W."/>
            <person name="Richards J.E."/>
            <person name="Wolf T.M."/>
        </authorList>
    </citation>
    <scope>NUCLEOTIDE SEQUENCE</scope>
    <source>
        <strain evidence="1">MNPRO001-30</strain>
        <tissue evidence="1">Meninges</tissue>
    </source>
</reference>
<dbReference type="AlphaFoldDB" id="A0AAD5MEA4"/>
<gene>
    <name evidence="1" type="ORF">KIN20_012503</name>
</gene>
<organism evidence="1 2">
    <name type="scientific">Parelaphostrongylus tenuis</name>
    <name type="common">Meningeal worm</name>
    <dbReference type="NCBI Taxonomy" id="148309"/>
    <lineage>
        <taxon>Eukaryota</taxon>
        <taxon>Metazoa</taxon>
        <taxon>Ecdysozoa</taxon>
        <taxon>Nematoda</taxon>
        <taxon>Chromadorea</taxon>
        <taxon>Rhabditida</taxon>
        <taxon>Rhabditina</taxon>
        <taxon>Rhabditomorpha</taxon>
        <taxon>Strongyloidea</taxon>
        <taxon>Metastrongylidae</taxon>
        <taxon>Parelaphostrongylus</taxon>
    </lineage>
</organism>
<sequence length="94" mass="10964">MAEEYHEMIHMLPHMMIVMVVCFERDNVCGAHSFKRLKFRAISIFKCRCLILAKKTTAHLQVMVYGELSSQLNRFSHLRTMSSRTGVLSYLRAI</sequence>
<dbReference type="Proteomes" id="UP001196413">
    <property type="component" value="Unassembled WGS sequence"/>
</dbReference>
<dbReference type="EMBL" id="JAHQIW010002381">
    <property type="protein sequence ID" value="KAJ1355193.1"/>
    <property type="molecule type" value="Genomic_DNA"/>
</dbReference>
<name>A0AAD5MEA4_PARTN</name>
<evidence type="ECO:0000313" key="1">
    <source>
        <dbReference type="EMBL" id="KAJ1355193.1"/>
    </source>
</evidence>
<comment type="caution">
    <text evidence="1">The sequence shown here is derived from an EMBL/GenBank/DDBJ whole genome shotgun (WGS) entry which is preliminary data.</text>
</comment>
<evidence type="ECO:0000313" key="2">
    <source>
        <dbReference type="Proteomes" id="UP001196413"/>
    </source>
</evidence>
<accession>A0AAD5MEA4</accession>